<dbReference type="InterPro" id="IPR057724">
    <property type="entry name" value="TCTN1-3_N"/>
</dbReference>
<dbReference type="PANTHER" id="PTHR14611:SF6">
    <property type="entry name" value="TECTONIC-2"/>
    <property type="match status" value="1"/>
</dbReference>
<comment type="similarity">
    <text evidence="1">Belongs to the tectonic family.</text>
</comment>
<dbReference type="InterPro" id="IPR040354">
    <property type="entry name" value="TCTN1-3"/>
</dbReference>
<evidence type="ECO:0000313" key="10">
    <source>
        <dbReference type="Proteomes" id="UP000823561"/>
    </source>
</evidence>
<evidence type="ECO:0000259" key="7">
    <source>
        <dbReference type="Pfam" id="PF07773"/>
    </source>
</evidence>
<accession>A0AAV6GZL7</accession>
<feature type="signal peptide" evidence="6">
    <location>
        <begin position="1"/>
        <end position="26"/>
    </location>
</feature>
<evidence type="ECO:0000256" key="4">
    <source>
        <dbReference type="ARBA" id="ARBA00022794"/>
    </source>
</evidence>
<evidence type="ECO:0000256" key="6">
    <source>
        <dbReference type="SAM" id="SignalP"/>
    </source>
</evidence>
<feature type="domain" description="Tectonic-1-3" evidence="7">
    <location>
        <begin position="315"/>
        <end position="464"/>
    </location>
</feature>
<name>A0AAV6GZL7_9TELE</name>
<evidence type="ECO:0000256" key="1">
    <source>
        <dbReference type="ARBA" id="ARBA00007633"/>
    </source>
</evidence>
<dbReference type="GO" id="GO:0060271">
    <property type="term" value="P:cilium assembly"/>
    <property type="evidence" value="ECO:0007669"/>
    <property type="project" value="TreeGrafter"/>
</dbReference>
<keyword evidence="4" id="KW-0970">Cilium biogenesis/degradation</keyword>
<dbReference type="EMBL" id="JADWDJ010000005">
    <property type="protein sequence ID" value="KAG5280489.1"/>
    <property type="molecule type" value="Genomic_DNA"/>
</dbReference>
<reference evidence="9" key="1">
    <citation type="submission" date="2020-10" db="EMBL/GenBank/DDBJ databases">
        <title>Chromosome-scale genome assembly of the Allis shad, Alosa alosa.</title>
        <authorList>
            <person name="Margot Z."/>
            <person name="Christophe K."/>
            <person name="Cabau C."/>
            <person name="Louis A."/>
            <person name="Berthelot C."/>
            <person name="Parey E."/>
            <person name="Roest Crollius H."/>
            <person name="Montfort J."/>
            <person name="Robinson-Rechavi M."/>
            <person name="Bucao C."/>
            <person name="Bouchez O."/>
            <person name="Gislard M."/>
            <person name="Lluch J."/>
            <person name="Milhes M."/>
            <person name="Lampietro C."/>
            <person name="Lopez Roques C."/>
            <person name="Donnadieu C."/>
            <person name="Braasch I."/>
            <person name="Desvignes T."/>
            <person name="Postlethwait J."/>
            <person name="Bobe J."/>
            <person name="Guiguen Y."/>
        </authorList>
    </citation>
    <scope>NUCLEOTIDE SEQUENCE</scope>
    <source>
        <strain evidence="9">M-15738</strain>
        <tissue evidence="9">Blood</tissue>
    </source>
</reference>
<dbReference type="Proteomes" id="UP000823561">
    <property type="component" value="Chromosome 5"/>
</dbReference>
<dbReference type="PANTHER" id="PTHR14611">
    <property type="entry name" value="TECTONIC FAMILY MEMBER"/>
    <property type="match status" value="1"/>
</dbReference>
<feature type="domain" description="Tectonic-1-3 N-terminal" evidence="8">
    <location>
        <begin position="26"/>
        <end position="126"/>
    </location>
</feature>
<evidence type="ECO:0000259" key="8">
    <source>
        <dbReference type="Pfam" id="PF25752"/>
    </source>
</evidence>
<evidence type="ECO:0000313" key="9">
    <source>
        <dbReference type="EMBL" id="KAG5280489.1"/>
    </source>
</evidence>
<dbReference type="GO" id="GO:0007224">
    <property type="term" value="P:smoothened signaling pathway"/>
    <property type="evidence" value="ECO:0007669"/>
    <property type="project" value="TreeGrafter"/>
</dbReference>
<dbReference type="GO" id="GO:1904491">
    <property type="term" value="P:protein localization to ciliary transition zone"/>
    <property type="evidence" value="ECO:0007669"/>
    <property type="project" value="TreeGrafter"/>
</dbReference>
<protein>
    <recommendedName>
        <fullName evidence="11">Tectonic domain-containing protein</fullName>
    </recommendedName>
</protein>
<organism evidence="9 10">
    <name type="scientific">Alosa alosa</name>
    <name type="common">allis shad</name>
    <dbReference type="NCBI Taxonomy" id="278164"/>
    <lineage>
        <taxon>Eukaryota</taxon>
        <taxon>Metazoa</taxon>
        <taxon>Chordata</taxon>
        <taxon>Craniata</taxon>
        <taxon>Vertebrata</taxon>
        <taxon>Euteleostomi</taxon>
        <taxon>Actinopterygii</taxon>
        <taxon>Neopterygii</taxon>
        <taxon>Teleostei</taxon>
        <taxon>Clupei</taxon>
        <taxon>Clupeiformes</taxon>
        <taxon>Clupeoidei</taxon>
        <taxon>Clupeidae</taxon>
        <taxon>Alosa</taxon>
    </lineage>
</organism>
<keyword evidence="10" id="KW-1185">Reference proteome</keyword>
<evidence type="ECO:0008006" key="11">
    <source>
        <dbReference type="Google" id="ProtNLM"/>
    </source>
</evidence>
<comment type="subunit">
    <text evidence="2">Part of the tectonic-like complex (also named B9 complex).</text>
</comment>
<gene>
    <name evidence="9" type="ORF">AALO_G00060600</name>
</gene>
<dbReference type="Pfam" id="PF07773">
    <property type="entry name" value="TCTN_DUF1619"/>
    <property type="match status" value="2"/>
</dbReference>
<dbReference type="GO" id="GO:0036038">
    <property type="term" value="C:MKS complex"/>
    <property type="evidence" value="ECO:0007669"/>
    <property type="project" value="TreeGrafter"/>
</dbReference>
<dbReference type="InterPro" id="IPR011677">
    <property type="entry name" value="TCTN1-3_dom"/>
</dbReference>
<sequence>MAIELKFWTWSQFLFIITIISKDVNSSTDNKTEIPHQVHQPLGSCPCDLTADICDLRCCCDMDCSFTVSQLFESYCLPGPLGGNASHIPDYQCSNQTSENTPDWFLFLCVTSPAENNPLLGLHYNGKTVAPKGTPSFKNPKLTLPHSATSYRQGRPIITATDEYFTIPQRSLLGQCMENTPVGFLENVQTECIRFPLFCPPLPTNLAEDIRDGHGGLVTIDVTHKLGTDQTPSVSWAPNSQNANNLSESHMVLCENVTLAWNYTFYWRREGLSGITLVRTFGNVFLDHHLPLITKISVTFVNGDTAASTHSGVSGYLVGKHVVGGVMSPSMVIHRAALNLWHSGEHGLCESASMRPVLFGVNSTSGCMFPVSLDNFTECSRLRDAVQAMLTSLVTSTLIARNGNPNFYSLADWVNVTSVVHNSRTIISPAFPGLCEGVPSQLHVVIYCSGGPKTEITAVKIHLKPTTWRLQCETGTYCQDLNTTQYFPLTSTITFSEELSHSTPPKTRFQITFTEFDCARNDVCWPELTFPLTRYYTGEPSSQALVKAIYLIFLFIIASLLGSPWTQIRQALSNTEL</sequence>
<dbReference type="Pfam" id="PF25752">
    <property type="entry name" value="DUF1619_N"/>
    <property type="match status" value="1"/>
</dbReference>
<feature type="chain" id="PRO_5043742132" description="Tectonic domain-containing protein" evidence="6">
    <location>
        <begin position="27"/>
        <end position="577"/>
    </location>
</feature>
<dbReference type="AlphaFoldDB" id="A0AAV6GZL7"/>
<keyword evidence="5" id="KW-0325">Glycoprotein</keyword>
<feature type="domain" description="Tectonic-1-3" evidence="7">
    <location>
        <begin position="148"/>
        <end position="301"/>
    </location>
</feature>
<keyword evidence="3 6" id="KW-0732">Signal</keyword>
<proteinExistence type="inferred from homology"/>
<evidence type="ECO:0000256" key="3">
    <source>
        <dbReference type="ARBA" id="ARBA00022729"/>
    </source>
</evidence>
<evidence type="ECO:0000256" key="5">
    <source>
        <dbReference type="ARBA" id="ARBA00023180"/>
    </source>
</evidence>
<comment type="caution">
    <text evidence="9">The sequence shown here is derived from an EMBL/GenBank/DDBJ whole genome shotgun (WGS) entry which is preliminary data.</text>
</comment>
<evidence type="ECO:0000256" key="2">
    <source>
        <dbReference type="ARBA" id="ARBA00011495"/>
    </source>
</evidence>